<dbReference type="Proteomes" id="UP000003790">
    <property type="component" value="Chromosome"/>
</dbReference>
<sequence length="528" mass="56836">MQEKYQADNYRQPFRFPRFFCLKGVATFPRKTSCTGRCNMAFVARQGDPTTTGGVVISGSDTSFIEGQRVARVTDTVWCPMCQTVGFIIEGHDTWLDTRQPTAVDGSLVQCGCPTGTHRLVATQKSTLSEDQPPIPIHPEWLPLGVANSQRWAEAIQEGWPQNEFADSVPGEQARGMRFKGAEIVPELRPMLTDHQSVEPGFHIVQSPISRAALETLLFGQPDPAVLEKFRQLNSQLPERLRPGHLVVLSHPDNNLCTREESLLMEAAEKVSIELESLTDEETTFMLQYRSQVASILAYSGTATGVGTAAIGSHVNELKGTLQDIERLHQTFFQRDGHLRSAEFFSERRKLFTRLDSQLIGITKMSVAFPEHPKLKSALGISNSRLVHRWTQAGAAGQIPGYATHMEGISRASRVLKYGGWLGMALSGEASYMKVQDVCTAGNKDACEKVKLTEAGSLTGGIAGGVITGPLLGTGVAGGICVAIGVPTMGVGAVTCGLVVAGGIAYGLGTGGESAGAFLGELIYEAGK</sequence>
<dbReference type="InterPro" id="IPR008727">
    <property type="entry name" value="PAAR_motif"/>
</dbReference>
<dbReference type="AlphaFoldDB" id="A0AB33WM85"/>
<evidence type="ECO:0000313" key="1">
    <source>
        <dbReference type="EMBL" id="EIM14199.1"/>
    </source>
</evidence>
<proteinExistence type="predicted"/>
<accession>A0AB33WM85</accession>
<reference evidence="1 2" key="1">
    <citation type="journal article" date="2012" name="PLoS Genet.">
        <title>Comparative Genomics of Plant-Associated Pseudomonas spp.: Insights into Diversity and Inheritance of Traits Involved in Multitrophic Interactions.</title>
        <authorList>
            <person name="Loper J.E."/>
            <person name="Hassan K.A."/>
            <person name="Mavrodi D.V."/>
            <person name="Davis E.W.II."/>
            <person name="Lim C.K."/>
            <person name="Shaffer B.T."/>
            <person name="Elbourne L.D."/>
            <person name="Stockwell V.O."/>
            <person name="Hartney S.L."/>
            <person name="Breakwell K."/>
            <person name="Henkels M.D."/>
            <person name="Tetu S.G."/>
            <person name="Rangel L.I."/>
            <person name="Kidarsa T.A."/>
            <person name="Wilson N.L."/>
            <person name="van de Mortel J.E."/>
            <person name="Song C."/>
            <person name="Blumhagen R."/>
            <person name="Radune D."/>
            <person name="Hostetler J.B."/>
            <person name="Brinkac L.M."/>
            <person name="Durkin A.S."/>
            <person name="Kluepfel D.A."/>
            <person name="Wechter W.P."/>
            <person name="Anderson A.J."/>
            <person name="Kim Y.C."/>
            <person name="Pierson L.S.III."/>
            <person name="Pierson E.A."/>
            <person name="Lindow S.E."/>
            <person name="Kobayashi D.Y."/>
            <person name="Raaijmakers J.M."/>
            <person name="Weller D.M."/>
            <person name="Thomashow L.S."/>
            <person name="Allen A.E."/>
            <person name="Paulsen I.T."/>
        </authorList>
    </citation>
    <scope>NUCLEOTIDE SEQUENCE [LARGE SCALE GENOMIC DNA]</scope>
    <source>
        <strain evidence="1 2">O6</strain>
    </source>
</reference>
<dbReference type="CDD" id="cd14744">
    <property type="entry name" value="PAAR_CT_2"/>
    <property type="match status" value="1"/>
</dbReference>
<dbReference type="EMBL" id="AHOT01000027">
    <property type="protein sequence ID" value="EIM14199.1"/>
    <property type="molecule type" value="Genomic_DNA"/>
</dbReference>
<gene>
    <name evidence="1" type="ORF">PchlO6_2333</name>
</gene>
<evidence type="ECO:0000313" key="2">
    <source>
        <dbReference type="Proteomes" id="UP000003790"/>
    </source>
</evidence>
<evidence type="ECO:0008006" key="3">
    <source>
        <dbReference type="Google" id="ProtNLM"/>
    </source>
</evidence>
<comment type="caution">
    <text evidence="1">The sequence shown here is derived from an EMBL/GenBank/DDBJ whole genome shotgun (WGS) entry which is preliminary data.</text>
</comment>
<protein>
    <recommendedName>
        <fullName evidence="3">PAAR domain-containing protein</fullName>
    </recommendedName>
</protein>
<name>A0AB33WM85_9PSED</name>
<organism evidence="1 2">
    <name type="scientific">Pseudomonas chlororaphis O6</name>
    <dbReference type="NCBI Taxonomy" id="1037915"/>
    <lineage>
        <taxon>Bacteria</taxon>
        <taxon>Pseudomonadati</taxon>
        <taxon>Pseudomonadota</taxon>
        <taxon>Gammaproteobacteria</taxon>
        <taxon>Pseudomonadales</taxon>
        <taxon>Pseudomonadaceae</taxon>
        <taxon>Pseudomonas</taxon>
    </lineage>
</organism>
<dbReference type="Pfam" id="PF05488">
    <property type="entry name" value="PAAR_motif"/>
    <property type="match status" value="1"/>
</dbReference>
<dbReference type="Gene3D" id="2.60.200.60">
    <property type="match status" value="1"/>
</dbReference>